<proteinExistence type="predicted"/>
<evidence type="ECO:0000313" key="3">
    <source>
        <dbReference type="Proteomes" id="UP000294003"/>
    </source>
</evidence>
<reference evidence="2 3" key="1">
    <citation type="submission" date="2018-06" db="EMBL/GenBank/DDBJ databases">
        <title>Complete Genomes of Monosporascus.</title>
        <authorList>
            <person name="Robinson A.J."/>
            <person name="Natvig D.O."/>
        </authorList>
    </citation>
    <scope>NUCLEOTIDE SEQUENCE [LARGE SCALE GENOMIC DNA]</scope>
    <source>
        <strain evidence="2 3">CBS 609.92</strain>
    </source>
</reference>
<keyword evidence="3" id="KW-1185">Reference proteome</keyword>
<protein>
    <recommendedName>
        <fullName evidence="4">Nucleotidyl transferase AbiEii/AbiGii toxin family protein</fullName>
    </recommendedName>
</protein>
<accession>A0ABY0HGU8</accession>
<evidence type="ECO:0000256" key="1">
    <source>
        <dbReference type="SAM" id="MobiDB-lite"/>
    </source>
</evidence>
<comment type="caution">
    <text evidence="2">The sequence shown here is derived from an EMBL/GenBank/DDBJ whole genome shotgun (WGS) entry which is preliminary data.</text>
</comment>
<feature type="compositionally biased region" description="Acidic residues" evidence="1">
    <location>
        <begin position="103"/>
        <end position="116"/>
    </location>
</feature>
<gene>
    <name evidence="2" type="ORF">DL762_001728</name>
</gene>
<evidence type="ECO:0008006" key="4">
    <source>
        <dbReference type="Google" id="ProtNLM"/>
    </source>
</evidence>
<feature type="region of interest" description="Disordered" evidence="1">
    <location>
        <begin position="98"/>
        <end position="121"/>
    </location>
</feature>
<sequence length="397" mass="46343">MDLLFSYLGLADFEVLYQVSKELYKLKDSFRRKHLNINTHLRDFVANPEVFRYQLGKYDALISGGFALNFFELGRWKVPNLDILIRAGNNADEFEKHIRDQEGYETDSNDNPEVETEEGRRIFSSSTRPGMELRVIRTNGPPIQAILTSSYTTASVNFITWNKAYSIFPVQTVIQHRFYPLKPLDDDFGSVLNELGNQGWTTRDVIWPDLAADVQVRKIHRFRRVGDRSSLVIPLSIINVPQASTPDFVIEYAQLEVITELPNVPRAGRHGFQQGPFQQGAFNPFQQNQPRRNQFPWIQCHGLSSPALRHEYTLASESWRNYVMERLRRWAWVELHKVEPGKRPEQFINGIPHHSDISLPEEFQVPKTWDYADDQIPEWYREWEQMKAESGASRFRQ</sequence>
<dbReference type="Proteomes" id="UP000294003">
    <property type="component" value="Unassembled WGS sequence"/>
</dbReference>
<dbReference type="EMBL" id="QJNS01000029">
    <property type="protein sequence ID" value="RYO92279.1"/>
    <property type="molecule type" value="Genomic_DNA"/>
</dbReference>
<organism evidence="2 3">
    <name type="scientific">Monosporascus cannonballus</name>
    <dbReference type="NCBI Taxonomy" id="155416"/>
    <lineage>
        <taxon>Eukaryota</taxon>
        <taxon>Fungi</taxon>
        <taxon>Dikarya</taxon>
        <taxon>Ascomycota</taxon>
        <taxon>Pezizomycotina</taxon>
        <taxon>Sordariomycetes</taxon>
        <taxon>Xylariomycetidae</taxon>
        <taxon>Xylariales</taxon>
        <taxon>Xylariales incertae sedis</taxon>
        <taxon>Monosporascus</taxon>
    </lineage>
</organism>
<evidence type="ECO:0000313" key="2">
    <source>
        <dbReference type="EMBL" id="RYO92279.1"/>
    </source>
</evidence>
<name>A0ABY0HGU8_9PEZI</name>